<dbReference type="Proteomes" id="UP000195787">
    <property type="component" value="Unassembled WGS sequence"/>
</dbReference>
<protein>
    <submittedName>
        <fullName evidence="3">Uncharacterized protein</fullName>
    </submittedName>
</protein>
<evidence type="ECO:0000256" key="2">
    <source>
        <dbReference type="SAM" id="Phobius"/>
    </source>
</evidence>
<keyword evidence="2" id="KW-0472">Membrane</keyword>
<feature type="region of interest" description="Disordered" evidence="1">
    <location>
        <begin position="42"/>
        <end position="74"/>
    </location>
</feature>
<dbReference type="GeneID" id="303174156"/>
<evidence type="ECO:0000313" key="3">
    <source>
        <dbReference type="EMBL" id="SJM69231.1"/>
    </source>
</evidence>
<dbReference type="EMBL" id="FUHU01000046">
    <property type="protein sequence ID" value="SJM69231.1"/>
    <property type="molecule type" value="Genomic_DNA"/>
</dbReference>
<name>A0A1R4GLY2_9MICO</name>
<evidence type="ECO:0000313" key="4">
    <source>
        <dbReference type="Proteomes" id="UP000195787"/>
    </source>
</evidence>
<dbReference type="AlphaFoldDB" id="A0A1R4GLY2"/>
<reference evidence="3 4" key="1">
    <citation type="submission" date="2017-02" db="EMBL/GenBank/DDBJ databases">
        <authorList>
            <person name="Peterson S.W."/>
        </authorList>
    </citation>
    <scope>NUCLEOTIDE SEQUENCE [LARGE SCALE GENOMIC DNA]</scope>
    <source>
        <strain evidence="3 4">LMG 22410</strain>
    </source>
</reference>
<evidence type="ECO:0000256" key="1">
    <source>
        <dbReference type="SAM" id="MobiDB-lite"/>
    </source>
</evidence>
<organism evidence="3 4">
    <name type="scientific">Agrococcus casei LMG 22410</name>
    <dbReference type="NCBI Taxonomy" id="1255656"/>
    <lineage>
        <taxon>Bacteria</taxon>
        <taxon>Bacillati</taxon>
        <taxon>Actinomycetota</taxon>
        <taxon>Actinomycetes</taxon>
        <taxon>Micrococcales</taxon>
        <taxon>Microbacteriaceae</taxon>
        <taxon>Agrococcus</taxon>
    </lineage>
</organism>
<keyword evidence="4" id="KW-1185">Reference proteome</keyword>
<keyword evidence="2" id="KW-1133">Transmembrane helix</keyword>
<feature type="transmembrane region" description="Helical" evidence="2">
    <location>
        <begin position="14"/>
        <end position="36"/>
    </location>
</feature>
<keyword evidence="2" id="KW-0812">Transmembrane</keyword>
<sequence length="74" mass="8081">MIEFLNRLAELTNIGLLVLALFVASWAIVFALVLAVRSIGQAVADRNESPANRRQSEVRVTLSELTDSKSEVPA</sequence>
<dbReference type="RefSeq" id="WP_086992999.1">
    <property type="nucleotide sequence ID" value="NZ_FUHU01000046.1"/>
</dbReference>
<gene>
    <name evidence="3" type="ORF">CZ674_13150</name>
</gene>
<accession>A0A1R4GLY2</accession>
<proteinExistence type="predicted"/>